<dbReference type="InterPro" id="IPR036388">
    <property type="entry name" value="WH-like_DNA-bd_sf"/>
</dbReference>
<keyword evidence="1" id="KW-0175">Coiled coil</keyword>
<dbReference type="InterPro" id="IPR005561">
    <property type="entry name" value="ANTAR"/>
</dbReference>
<dbReference type="Pfam" id="PF08376">
    <property type="entry name" value="NIT"/>
    <property type="match status" value="1"/>
</dbReference>
<proteinExistence type="predicted"/>
<reference evidence="3 4" key="1">
    <citation type="submission" date="2014-05" db="EMBL/GenBank/DDBJ databases">
        <title>ATOL: Assembling a taxonomically balanced genome-scale reconstruction of the evolutionary history of the Enterobacteriaceae.</title>
        <authorList>
            <person name="Plunkett G.III."/>
            <person name="Neeno-Eckwall E.C."/>
            <person name="Glasner J.D."/>
            <person name="Perna N.T."/>
        </authorList>
    </citation>
    <scope>NUCLEOTIDE SEQUENCE [LARGE SCALE GENOMIC DNA]</scope>
    <source>
        <strain evidence="3 4">ATCC 33301</strain>
    </source>
</reference>
<dbReference type="SMART" id="SM01012">
    <property type="entry name" value="ANTAR"/>
    <property type="match status" value="1"/>
</dbReference>
<dbReference type="Proteomes" id="UP000028602">
    <property type="component" value="Unassembled WGS sequence"/>
</dbReference>
<dbReference type="GO" id="GO:0003723">
    <property type="term" value="F:RNA binding"/>
    <property type="evidence" value="ECO:0007669"/>
    <property type="project" value="InterPro"/>
</dbReference>
<dbReference type="Pfam" id="PF03861">
    <property type="entry name" value="ANTAR"/>
    <property type="match status" value="1"/>
</dbReference>
<evidence type="ECO:0000313" key="4">
    <source>
        <dbReference type="Proteomes" id="UP000028602"/>
    </source>
</evidence>
<dbReference type="InterPro" id="IPR011006">
    <property type="entry name" value="CheY-like_superfamily"/>
</dbReference>
<dbReference type="OrthoDB" id="9782798at2"/>
<dbReference type="Gene3D" id="1.10.10.10">
    <property type="entry name" value="Winged helix-like DNA-binding domain superfamily/Winged helix DNA-binding domain"/>
    <property type="match status" value="1"/>
</dbReference>
<name>A0A085JPI1_9GAMM</name>
<protein>
    <submittedName>
        <fullName evidence="3">Response regulator</fullName>
    </submittedName>
</protein>
<keyword evidence="4" id="KW-1185">Reference proteome</keyword>
<gene>
    <name evidence="3" type="ORF">GTPT_0551</name>
</gene>
<dbReference type="eggNOG" id="COG3707">
    <property type="taxonomic scope" value="Bacteria"/>
</dbReference>
<evidence type="ECO:0000259" key="2">
    <source>
        <dbReference type="PROSITE" id="PS50921"/>
    </source>
</evidence>
<dbReference type="SUPFAM" id="SSF52172">
    <property type="entry name" value="CheY-like"/>
    <property type="match status" value="1"/>
</dbReference>
<accession>A0A085JPI1</accession>
<dbReference type="EMBL" id="JMPR01000008">
    <property type="protein sequence ID" value="KFD22377.1"/>
    <property type="molecule type" value="Genomic_DNA"/>
</dbReference>
<sequence>MVAKEAMTIRFLLASRQCELAGLRDLLESGELIGKLSVLIHYLQRERGAVNLYLCNEGQQTAEELRQREQDSLSSQRILLAYLEQPEALTPAKSQASRLLSCAARVVYALSVLPEVRRKVTGRTIPLANAVEIFNDTLRHLLSLVFAVSDTSADPVISRALIALFSFMQGKELAGQERAIGVRVFSAYLPGETHGHYADTMIDLIERQEQCFETFTAFSDPKNNQYWSAMTTDSEFERLRRLACTRAAGTGSSGTSQHWFMLATQRIDEMKLQEDRLQQTLMQLCRERIAATEQACHEQQADIESLKEAVSQGDGGFSVFMRDPATGEQHPQHSGWLNSEGIQPQLGQSLLSLLRQQSRRLDAQTQELSDLRETLHQRKTIDSAKQLLMQHRQLSEDEAYKTLRQMAMDQNKKIAEIATAILSVAGAFGSHGG</sequence>
<dbReference type="RefSeq" id="WP_029990076.1">
    <property type="nucleotide sequence ID" value="NZ_ATMJ01000015.1"/>
</dbReference>
<evidence type="ECO:0000256" key="1">
    <source>
        <dbReference type="SAM" id="Coils"/>
    </source>
</evidence>
<organism evidence="3 4">
    <name type="scientific">Tatumella ptyseos ATCC 33301</name>
    <dbReference type="NCBI Taxonomy" id="1005995"/>
    <lineage>
        <taxon>Bacteria</taxon>
        <taxon>Pseudomonadati</taxon>
        <taxon>Pseudomonadota</taxon>
        <taxon>Gammaproteobacteria</taxon>
        <taxon>Enterobacterales</taxon>
        <taxon>Erwiniaceae</taxon>
        <taxon>Tatumella</taxon>
    </lineage>
</organism>
<feature type="domain" description="ANTAR" evidence="2">
    <location>
        <begin position="361"/>
        <end position="422"/>
    </location>
</feature>
<comment type="caution">
    <text evidence="3">The sequence shown here is derived from an EMBL/GenBank/DDBJ whole genome shotgun (WGS) entry which is preliminary data.</text>
</comment>
<dbReference type="PROSITE" id="PS50921">
    <property type="entry name" value="ANTAR"/>
    <property type="match status" value="1"/>
</dbReference>
<feature type="coiled-coil region" evidence="1">
    <location>
        <begin position="267"/>
        <end position="309"/>
    </location>
</feature>
<dbReference type="AlphaFoldDB" id="A0A085JPI1"/>
<evidence type="ECO:0000313" key="3">
    <source>
        <dbReference type="EMBL" id="KFD22377.1"/>
    </source>
</evidence>
<dbReference type="InterPro" id="IPR013587">
    <property type="entry name" value="Nitrate/nitrite_sensing"/>
</dbReference>